<feature type="region of interest" description="Disordered" evidence="2">
    <location>
        <begin position="907"/>
        <end position="955"/>
    </location>
</feature>
<feature type="compositionally biased region" description="Polar residues" evidence="2">
    <location>
        <begin position="106"/>
        <end position="124"/>
    </location>
</feature>
<gene>
    <name evidence="3" type="ORF">BCR41DRAFT_319297</name>
</gene>
<feature type="compositionally biased region" description="Low complexity" evidence="2">
    <location>
        <begin position="915"/>
        <end position="924"/>
    </location>
</feature>
<feature type="region of interest" description="Disordered" evidence="2">
    <location>
        <begin position="33"/>
        <end position="140"/>
    </location>
</feature>
<comment type="caution">
    <text evidence="3">The sequence shown here is derived from an EMBL/GenBank/DDBJ whole genome shotgun (WGS) entry which is preliminary data.</text>
</comment>
<feature type="compositionally biased region" description="Low complexity" evidence="2">
    <location>
        <begin position="938"/>
        <end position="950"/>
    </location>
</feature>
<comment type="similarity">
    <text evidence="1">Belongs to the actin family.</text>
</comment>
<feature type="compositionally biased region" description="Pro residues" evidence="2">
    <location>
        <begin position="925"/>
        <end position="937"/>
    </location>
</feature>
<evidence type="ECO:0000313" key="3">
    <source>
        <dbReference type="EMBL" id="ORZ26516.1"/>
    </source>
</evidence>
<feature type="compositionally biased region" description="Basic and acidic residues" evidence="2">
    <location>
        <begin position="125"/>
        <end position="140"/>
    </location>
</feature>
<dbReference type="Proteomes" id="UP000193648">
    <property type="component" value="Unassembled WGS sequence"/>
</dbReference>
<dbReference type="GeneID" id="33563190"/>
<name>A0A1Y2GW37_9FUNG</name>
<dbReference type="PANTHER" id="PTHR11937">
    <property type="entry name" value="ACTIN"/>
    <property type="match status" value="1"/>
</dbReference>
<dbReference type="InParanoid" id="A0A1Y2GW37"/>
<dbReference type="InterPro" id="IPR004000">
    <property type="entry name" value="Actin"/>
</dbReference>
<dbReference type="EMBL" id="MCFF01000007">
    <property type="protein sequence ID" value="ORZ26516.1"/>
    <property type="molecule type" value="Genomic_DNA"/>
</dbReference>
<feature type="compositionally biased region" description="Acidic residues" evidence="2">
    <location>
        <begin position="397"/>
        <end position="443"/>
    </location>
</feature>
<organism evidence="3 4">
    <name type="scientific">Lobosporangium transversale</name>
    <dbReference type="NCBI Taxonomy" id="64571"/>
    <lineage>
        <taxon>Eukaryota</taxon>
        <taxon>Fungi</taxon>
        <taxon>Fungi incertae sedis</taxon>
        <taxon>Mucoromycota</taxon>
        <taxon>Mortierellomycotina</taxon>
        <taxon>Mortierellomycetes</taxon>
        <taxon>Mortierellales</taxon>
        <taxon>Mortierellaceae</taxon>
        <taxon>Lobosporangium</taxon>
    </lineage>
</organism>
<dbReference type="OrthoDB" id="5572108at2759"/>
<dbReference type="STRING" id="64571.A0A1Y2GW37"/>
<dbReference type="SUPFAM" id="SSF53067">
    <property type="entry name" value="Actin-like ATPase domain"/>
    <property type="match status" value="2"/>
</dbReference>
<dbReference type="AlphaFoldDB" id="A0A1Y2GW37"/>
<feature type="region of interest" description="Disordered" evidence="2">
    <location>
        <begin position="332"/>
        <end position="377"/>
    </location>
</feature>
<accession>A0A1Y2GW37</accession>
<dbReference type="CDD" id="cd10206">
    <property type="entry name" value="ASKHA_NBD_Arp8-like"/>
    <property type="match status" value="1"/>
</dbReference>
<dbReference type="FunCoup" id="A0A1Y2GW37">
    <property type="interactions" value="636"/>
</dbReference>
<keyword evidence="4" id="KW-1185">Reference proteome</keyword>
<protein>
    <submittedName>
        <fullName evidence="3">Uncharacterized protein</fullName>
    </submittedName>
</protein>
<evidence type="ECO:0000313" key="4">
    <source>
        <dbReference type="Proteomes" id="UP000193648"/>
    </source>
</evidence>
<feature type="compositionally biased region" description="Polar residues" evidence="2">
    <location>
        <begin position="65"/>
        <end position="78"/>
    </location>
</feature>
<dbReference type="Pfam" id="PF00022">
    <property type="entry name" value="Actin"/>
    <property type="match status" value="2"/>
</dbReference>
<sequence>MGKKEVQSSTLYFLPSEHPACCYSAMEDVHMEDARPVTDAEDSTITSSSDQSAEQLVSTKEFDSKLTTLASEVTSSHNGNDHDHSEQGTVNHSYPSKAARTKNEDTLSSQAEYSTADRSANNDVIDNKETNQSDVVDKESKIDIDKTLPLEEKKINIEPDVQQNSDDSTIDQNASQHEATSRSVKPDKYEPDVKINVVTEPTSTGSLIKTTTDQSIHPNPLKLSEAEAPTSRSANANEVDVNQTVTATDAHSLTEAPIEGTVSSANNSAVKTSAESLTALTPPPPPPVPVRSYIPQFKFTTFAAMTQLPTRNVTSNFLKTEKNFVLKDMSRIQKRRKRKTDEGTVQKGGDKDANEGDENELEALDKDKDKETEGNATLKKKKNDKFTAIRRGIFADDDDDEDDEKLDKVDDDVDDQKQDDEDEYLDTSDSDSEESVVNETDENGEAKSSSEVGKKTIVIHPGSRILRIGRASDAYPIAIPHCIARRIHTLVVTSTDHKQLKAAESAATRETELEAVAAQSGTENGDVEVDEDNAMDVDGHEDDASDIQDAVNDRYLQDIEYDLKLRMKAAKRRPVPNARTQVRSFNTSTRPEKILDHNDPYKVEWTDPKAEGEFIIGQKALNLPPSKDHNFKLFWPIVSGMLNDRDYATPRLVVSDLEAIWTKVIEEDLGIDPKKLRKHYALLVIPDLYNKLYVSELVNMLLKSMQFRGVMIQQESVCASFGAGVSAACVVDIGAEVTKISCVEDGICIPNSRAMLKYGGDDITRIFAALVRRMGFPYEELDLAQTYDWRLMEELKEKWCTMNEADLTVQVYSFFVRRPEKQTLKYQVKVYDEVALSPMCLFFPNVIRRWIEEREINPNFAKVTNYEDINEDAPPISLTNQAQKKTNAAAIAAAARAGTPSLSVVGEETSVNGNATPTVGTPGATPAPTPAPTPVPSGPSTTAGSGSTPAPVGPNVPAEPPIVVFAMEPSVTTTNKSWEIAGTIGKDHFSSLVALDVVVAQSISNCGSEERSKKLYGSIILVGGGGMIKGFDRVLEDRLFQALPATLTTVEKVEVLPSPRDMDPRLLVWKGGSVLSKLETAKEMWIKPLEWELMGRKVLRDKSLFVWSKDS</sequence>
<evidence type="ECO:0000256" key="1">
    <source>
        <dbReference type="RuleBase" id="RU000487"/>
    </source>
</evidence>
<dbReference type="Gene3D" id="3.30.420.40">
    <property type="match status" value="3"/>
</dbReference>
<dbReference type="InterPro" id="IPR043129">
    <property type="entry name" value="ATPase_NBD"/>
</dbReference>
<feature type="region of interest" description="Disordered" evidence="2">
    <location>
        <begin position="397"/>
        <end position="455"/>
    </location>
</feature>
<evidence type="ECO:0000256" key="2">
    <source>
        <dbReference type="SAM" id="MobiDB-lite"/>
    </source>
</evidence>
<feature type="region of interest" description="Disordered" evidence="2">
    <location>
        <begin position="153"/>
        <end position="189"/>
    </location>
</feature>
<feature type="compositionally biased region" description="Basic and acidic residues" evidence="2">
    <location>
        <begin position="363"/>
        <end position="373"/>
    </location>
</feature>
<feature type="compositionally biased region" description="Polar residues" evidence="2">
    <location>
        <begin position="43"/>
        <end position="58"/>
    </location>
</feature>
<dbReference type="Gene3D" id="3.90.640.10">
    <property type="entry name" value="Actin, Chain A, domain 4"/>
    <property type="match status" value="1"/>
</dbReference>
<feature type="compositionally biased region" description="Basic and acidic residues" evidence="2">
    <location>
        <begin position="339"/>
        <end position="354"/>
    </location>
</feature>
<dbReference type="SMART" id="SM00268">
    <property type="entry name" value="ACTIN"/>
    <property type="match status" value="1"/>
</dbReference>
<feature type="compositionally biased region" description="Polar residues" evidence="2">
    <location>
        <begin position="161"/>
        <end position="183"/>
    </location>
</feature>
<dbReference type="RefSeq" id="XP_021884281.1">
    <property type="nucleotide sequence ID" value="XM_022021346.1"/>
</dbReference>
<proteinExistence type="inferred from homology"/>
<reference evidence="3 4" key="1">
    <citation type="submission" date="2016-07" db="EMBL/GenBank/DDBJ databases">
        <title>Pervasive Adenine N6-methylation of Active Genes in Fungi.</title>
        <authorList>
            <consortium name="DOE Joint Genome Institute"/>
            <person name="Mondo S.J."/>
            <person name="Dannebaum R.O."/>
            <person name="Kuo R.C."/>
            <person name="Labutti K."/>
            <person name="Haridas S."/>
            <person name="Kuo A."/>
            <person name="Salamov A."/>
            <person name="Ahrendt S.R."/>
            <person name="Lipzen A."/>
            <person name="Sullivan W."/>
            <person name="Andreopoulos W.B."/>
            <person name="Clum A."/>
            <person name="Lindquist E."/>
            <person name="Daum C."/>
            <person name="Ramamoorthy G.K."/>
            <person name="Gryganskyi A."/>
            <person name="Culley D."/>
            <person name="Magnuson J.K."/>
            <person name="James T.Y."/>
            <person name="O'Malley M.A."/>
            <person name="Stajich J.E."/>
            <person name="Spatafora J.W."/>
            <person name="Visel A."/>
            <person name="Grigoriev I.V."/>
        </authorList>
    </citation>
    <scope>NUCLEOTIDE SEQUENCE [LARGE SCALE GENOMIC DNA]</scope>
    <source>
        <strain evidence="3 4">NRRL 3116</strain>
    </source>
</reference>